<dbReference type="PANTHER" id="PTHR30005:SF0">
    <property type="entry name" value="RETROGRADE REGULATION PROTEIN 2"/>
    <property type="match status" value="1"/>
</dbReference>
<dbReference type="Pfam" id="PF02541">
    <property type="entry name" value="Ppx-GppA"/>
    <property type="match status" value="1"/>
</dbReference>
<dbReference type="Proteomes" id="UP001209107">
    <property type="component" value="Unassembled WGS sequence"/>
</dbReference>
<evidence type="ECO:0000313" key="2">
    <source>
        <dbReference type="EMBL" id="MCW4453145.1"/>
    </source>
</evidence>
<feature type="domain" description="Ppx/GppA phosphatase N-terminal" evidence="1">
    <location>
        <begin position="40"/>
        <end position="286"/>
    </location>
</feature>
<organism evidence="2 3">
    <name type="scientific">Kaistella yananensis</name>
    <dbReference type="NCBI Taxonomy" id="2989820"/>
    <lineage>
        <taxon>Bacteria</taxon>
        <taxon>Pseudomonadati</taxon>
        <taxon>Bacteroidota</taxon>
        <taxon>Flavobacteriia</taxon>
        <taxon>Flavobacteriales</taxon>
        <taxon>Weeksellaceae</taxon>
        <taxon>Chryseobacterium group</taxon>
        <taxon>Kaistella</taxon>
    </lineage>
</organism>
<reference evidence="2 3" key="1">
    <citation type="submission" date="2022-10" db="EMBL/GenBank/DDBJ databases">
        <title>Kaistella sp. BT-6-1-3.</title>
        <authorList>
            <person name="Ai J."/>
            <person name="Deng Z."/>
        </authorList>
    </citation>
    <scope>NUCLEOTIDE SEQUENCE [LARGE SCALE GENOMIC DNA]</scope>
    <source>
        <strain evidence="2 3">BT6-1-3</strain>
    </source>
</reference>
<dbReference type="Gene3D" id="3.30.420.40">
    <property type="match status" value="1"/>
</dbReference>
<sequence>MRIAAIDIGSNAARLLINEVTEPKKGKPEFMKLNLLRIPLRLGIDVFTQGKIGAEREEMVISSMKVFSDLMKIYKVEHYRACATSAMRDAKNGAEIIDAVKKTSGIDIEIISGDEEATLIYENHVAEGLDKGSAYLYIDVGGGSTELTFYENGEMKYEHSFNIGTIRLLNNLVTDEHWKEMKEEIRKNINSKKPVVAIGSGGNINKIFSMSKTKDGKPMSAAYLKKCYKEMKGLTVAERMSRYAIREDRADVLVPALEIFNNVMTWSDIDKIFVPKISVADGLIHRIYDGLKSKS</sequence>
<dbReference type="SUPFAM" id="SSF53067">
    <property type="entry name" value="Actin-like ATPase domain"/>
    <property type="match status" value="2"/>
</dbReference>
<evidence type="ECO:0000259" key="1">
    <source>
        <dbReference type="Pfam" id="PF02541"/>
    </source>
</evidence>
<dbReference type="InterPro" id="IPR043129">
    <property type="entry name" value="ATPase_NBD"/>
</dbReference>
<dbReference type="InterPro" id="IPR003695">
    <property type="entry name" value="Ppx_GppA_N"/>
</dbReference>
<keyword evidence="3" id="KW-1185">Reference proteome</keyword>
<gene>
    <name evidence="2" type="ORF">OK344_13135</name>
</gene>
<name>A0ABT3JQT2_9FLAO</name>
<dbReference type="InterPro" id="IPR050273">
    <property type="entry name" value="GppA/Ppx_hydrolase"/>
</dbReference>
<dbReference type="RefSeq" id="WP_265145198.1">
    <property type="nucleotide sequence ID" value="NZ_JAPCHZ010000007.1"/>
</dbReference>
<dbReference type="CDD" id="cd24006">
    <property type="entry name" value="ASKHA_NBD_PPX_GppA"/>
    <property type="match status" value="1"/>
</dbReference>
<proteinExistence type="predicted"/>
<accession>A0ABT3JQT2</accession>
<comment type="caution">
    <text evidence="2">The sequence shown here is derived from an EMBL/GenBank/DDBJ whole genome shotgun (WGS) entry which is preliminary data.</text>
</comment>
<protein>
    <submittedName>
        <fullName evidence="2">Exopolyphosphatase</fullName>
    </submittedName>
</protein>
<dbReference type="EMBL" id="JAPCHZ010000007">
    <property type="protein sequence ID" value="MCW4453145.1"/>
    <property type="molecule type" value="Genomic_DNA"/>
</dbReference>
<dbReference type="Gene3D" id="3.30.420.150">
    <property type="entry name" value="Exopolyphosphatase. Domain 2"/>
    <property type="match status" value="1"/>
</dbReference>
<dbReference type="PANTHER" id="PTHR30005">
    <property type="entry name" value="EXOPOLYPHOSPHATASE"/>
    <property type="match status" value="1"/>
</dbReference>
<evidence type="ECO:0000313" key="3">
    <source>
        <dbReference type="Proteomes" id="UP001209107"/>
    </source>
</evidence>